<protein>
    <submittedName>
        <fullName evidence="2">Nitrous-oxide reductase</fullName>
    </submittedName>
</protein>
<feature type="compositionally biased region" description="Acidic residues" evidence="1">
    <location>
        <begin position="104"/>
        <end position="113"/>
    </location>
</feature>
<comment type="caution">
    <text evidence="2">The sequence shown here is derived from an EMBL/GenBank/DDBJ whole genome shotgun (WGS) entry which is preliminary data.</text>
</comment>
<feature type="region of interest" description="Disordered" evidence="1">
    <location>
        <begin position="88"/>
        <end position="159"/>
    </location>
</feature>
<evidence type="ECO:0000256" key="1">
    <source>
        <dbReference type="SAM" id="MobiDB-lite"/>
    </source>
</evidence>
<sequence length="159" mass="17677">MFSNTPCIDRTASVFETGTLGKFDFSWTNDSAGKRRSQLRARILPDAEAQNKPNTQADHNNPKFGPTTSFVYCNFIFINSLEKNIPTEMPTKANGTEGVKQIPDDEQSSSVDQEDQREHAQMWTADIPAAEHLQPTLLPPLVSPKEVKSFQPQIISPAS</sequence>
<accession>A0ABR3KAC3</accession>
<gene>
    <name evidence="2" type="ORF">TSPI_02079</name>
</gene>
<evidence type="ECO:0000313" key="2">
    <source>
        <dbReference type="EMBL" id="KAL1232575.1"/>
    </source>
</evidence>
<feature type="compositionally biased region" description="Polar residues" evidence="1">
    <location>
        <begin position="150"/>
        <end position="159"/>
    </location>
</feature>
<dbReference type="Proteomes" id="UP001558632">
    <property type="component" value="Unassembled WGS sequence"/>
</dbReference>
<evidence type="ECO:0000313" key="3">
    <source>
        <dbReference type="Proteomes" id="UP001558632"/>
    </source>
</evidence>
<organism evidence="2 3">
    <name type="scientific">Trichinella spiralis</name>
    <name type="common">Trichina worm</name>
    <dbReference type="NCBI Taxonomy" id="6334"/>
    <lineage>
        <taxon>Eukaryota</taxon>
        <taxon>Metazoa</taxon>
        <taxon>Ecdysozoa</taxon>
        <taxon>Nematoda</taxon>
        <taxon>Enoplea</taxon>
        <taxon>Dorylaimia</taxon>
        <taxon>Trichinellida</taxon>
        <taxon>Trichinellidae</taxon>
        <taxon>Trichinella</taxon>
    </lineage>
</organism>
<name>A0ABR3KAC3_TRISP</name>
<keyword evidence="3" id="KW-1185">Reference proteome</keyword>
<reference evidence="2 3" key="1">
    <citation type="submission" date="2024-07" db="EMBL/GenBank/DDBJ databases">
        <title>Enhanced genomic and transcriptomic resources for Trichinella pseudospiralis and T. spiralis underpin the discovery of pronounced molecular differences between stages and species.</title>
        <authorList>
            <person name="Pasi K.K."/>
            <person name="La Rosa G."/>
            <person name="Gomez-Morales M.A."/>
            <person name="Tosini F."/>
            <person name="Sumanam S."/>
            <person name="Young N.D."/>
            <person name="Chang B.C."/>
            <person name="Robin G.B."/>
        </authorList>
    </citation>
    <scope>NUCLEOTIDE SEQUENCE [LARGE SCALE GENOMIC DNA]</scope>
    <source>
        <strain evidence="2">ISS534</strain>
    </source>
</reference>
<proteinExistence type="predicted"/>
<dbReference type="EMBL" id="JBEUSY010000451">
    <property type="protein sequence ID" value="KAL1232575.1"/>
    <property type="molecule type" value="Genomic_DNA"/>
</dbReference>